<organism evidence="8">
    <name type="scientific">marine sediment metagenome</name>
    <dbReference type="NCBI Taxonomy" id="412755"/>
    <lineage>
        <taxon>unclassified sequences</taxon>
        <taxon>metagenomes</taxon>
        <taxon>ecological metagenomes</taxon>
    </lineage>
</organism>
<evidence type="ECO:0000256" key="6">
    <source>
        <dbReference type="ARBA" id="ARBA00023157"/>
    </source>
</evidence>
<evidence type="ECO:0000256" key="2">
    <source>
        <dbReference type="ARBA" id="ARBA00012512"/>
    </source>
</evidence>
<feature type="non-terminal residue" evidence="8">
    <location>
        <position position="137"/>
    </location>
</feature>
<dbReference type="AlphaFoldDB" id="X1R5T6"/>
<dbReference type="SUPFAM" id="SSF69000">
    <property type="entry name" value="FAD-dependent thiol oxidase"/>
    <property type="match status" value="1"/>
</dbReference>
<dbReference type="InterPro" id="IPR036774">
    <property type="entry name" value="ERV/ALR_sulphydryl_oxid_sf"/>
</dbReference>
<keyword evidence="4" id="KW-0274">FAD</keyword>
<accession>X1R5T6</accession>
<comment type="caution">
    <text evidence="8">The sequence shown here is derived from an EMBL/GenBank/DDBJ whole genome shotgun (WGS) entry which is preliminary data.</text>
</comment>
<keyword evidence="3" id="KW-0285">Flavoprotein</keyword>
<reference evidence="8" key="1">
    <citation type="journal article" date="2014" name="Front. Microbiol.">
        <title>High frequency of phylogenetically diverse reductive dehalogenase-homologous genes in deep subseafloor sedimentary metagenomes.</title>
        <authorList>
            <person name="Kawai M."/>
            <person name="Futagami T."/>
            <person name="Toyoda A."/>
            <person name="Takaki Y."/>
            <person name="Nishi S."/>
            <person name="Hori S."/>
            <person name="Arai W."/>
            <person name="Tsubouchi T."/>
            <person name="Morono Y."/>
            <person name="Uchiyama I."/>
            <person name="Ito T."/>
            <person name="Fujiyama A."/>
            <person name="Inagaki F."/>
            <person name="Takami H."/>
        </authorList>
    </citation>
    <scope>NUCLEOTIDE SEQUENCE</scope>
    <source>
        <strain evidence="8">Expedition CK06-06</strain>
    </source>
</reference>
<proteinExistence type="predicted"/>
<sequence length="137" mass="16537">MVDPKVWGSDAWYFMHSLIQHFRPGQISRYRQLFRSIRFILPCTKCRKNYSNDLGRNRLNKIVNLQSLKRWIRRMHNLTNKTVGIPPIKNYNLPPNLNHKRIIRFLRFALQDSKKSQKQIVEMNRIRRLLVILLPCP</sequence>
<evidence type="ECO:0000256" key="3">
    <source>
        <dbReference type="ARBA" id="ARBA00022630"/>
    </source>
</evidence>
<evidence type="ECO:0000256" key="4">
    <source>
        <dbReference type="ARBA" id="ARBA00022827"/>
    </source>
</evidence>
<keyword evidence="6" id="KW-1015">Disulfide bond</keyword>
<evidence type="ECO:0000256" key="5">
    <source>
        <dbReference type="ARBA" id="ARBA00023002"/>
    </source>
</evidence>
<evidence type="ECO:0000259" key="7">
    <source>
        <dbReference type="PROSITE" id="PS51324"/>
    </source>
</evidence>
<dbReference type="EC" id="1.8.3.2" evidence="2"/>
<name>X1R5T6_9ZZZZ</name>
<dbReference type="InterPro" id="IPR017905">
    <property type="entry name" value="ERV/ALR_sulphydryl_oxidase"/>
</dbReference>
<evidence type="ECO:0000256" key="1">
    <source>
        <dbReference type="ARBA" id="ARBA00001974"/>
    </source>
</evidence>
<dbReference type="EMBL" id="BARV01037024">
    <property type="protein sequence ID" value="GAI58480.1"/>
    <property type="molecule type" value="Genomic_DNA"/>
</dbReference>
<gene>
    <name evidence="8" type="ORF">S06H3_57369</name>
</gene>
<comment type="cofactor">
    <cofactor evidence="1">
        <name>FAD</name>
        <dbReference type="ChEBI" id="CHEBI:57692"/>
    </cofactor>
</comment>
<dbReference type="Pfam" id="PF04777">
    <property type="entry name" value="Evr1_Alr"/>
    <property type="match status" value="1"/>
</dbReference>
<dbReference type="PROSITE" id="PS51324">
    <property type="entry name" value="ERV_ALR"/>
    <property type="match status" value="1"/>
</dbReference>
<evidence type="ECO:0000313" key="8">
    <source>
        <dbReference type="EMBL" id="GAI58480.1"/>
    </source>
</evidence>
<keyword evidence="5" id="KW-0560">Oxidoreductase</keyword>
<feature type="domain" description="ERV/ALR sulfhydryl oxidase" evidence="7">
    <location>
        <begin position="1"/>
        <end position="102"/>
    </location>
</feature>
<protein>
    <recommendedName>
        <fullName evidence="2">thiol oxidase</fullName>
        <ecNumber evidence="2">1.8.3.2</ecNumber>
    </recommendedName>
</protein>
<dbReference type="GO" id="GO:0016972">
    <property type="term" value="F:thiol oxidase activity"/>
    <property type="evidence" value="ECO:0007669"/>
    <property type="project" value="UniProtKB-EC"/>
</dbReference>
<dbReference type="Gene3D" id="1.20.120.310">
    <property type="entry name" value="ERV/ALR sulfhydryl oxidase domain"/>
    <property type="match status" value="1"/>
</dbReference>